<reference evidence="2 3" key="1">
    <citation type="submission" date="2016-07" db="EMBL/GenBank/DDBJ databases">
        <title>Complete genome sequence of the Lentzea guizhouensis DHS C013.</title>
        <authorList>
            <person name="Cao C."/>
        </authorList>
    </citation>
    <scope>NUCLEOTIDE SEQUENCE [LARGE SCALE GENOMIC DNA]</scope>
    <source>
        <strain evidence="2 3">DHS C013</strain>
    </source>
</reference>
<dbReference type="PANTHER" id="PTHR43649:SF12">
    <property type="entry name" value="DIACETYLCHITOBIOSE BINDING PROTEIN DASA"/>
    <property type="match status" value="1"/>
</dbReference>
<feature type="chain" id="PRO_5008538714" description="Sugar ABC transporter substrate-binding protein" evidence="1">
    <location>
        <begin position="21"/>
        <end position="404"/>
    </location>
</feature>
<dbReference type="Pfam" id="PF01547">
    <property type="entry name" value="SBP_bac_1"/>
    <property type="match status" value="1"/>
</dbReference>
<dbReference type="EMBL" id="CP016793">
    <property type="protein sequence ID" value="ANZ42247.1"/>
    <property type="molecule type" value="Genomic_DNA"/>
</dbReference>
<dbReference type="SUPFAM" id="SSF53850">
    <property type="entry name" value="Periplasmic binding protein-like II"/>
    <property type="match status" value="1"/>
</dbReference>
<dbReference type="STRING" id="1586287.BBK82_46260"/>
<accession>A0A1B2HX08</accession>
<keyword evidence="3" id="KW-1185">Reference proteome</keyword>
<evidence type="ECO:0000313" key="3">
    <source>
        <dbReference type="Proteomes" id="UP000093053"/>
    </source>
</evidence>
<dbReference type="InterPro" id="IPR006059">
    <property type="entry name" value="SBP"/>
</dbReference>
<dbReference type="RefSeq" id="WP_065920578.1">
    <property type="nucleotide sequence ID" value="NZ_CP016793.1"/>
</dbReference>
<protein>
    <recommendedName>
        <fullName evidence="4">Sugar ABC transporter substrate-binding protein</fullName>
    </recommendedName>
</protein>
<dbReference type="PROSITE" id="PS51257">
    <property type="entry name" value="PROKAR_LIPOPROTEIN"/>
    <property type="match status" value="1"/>
</dbReference>
<proteinExistence type="predicted"/>
<sequence>MRRRLAALLALSLAACGAPAPDDVVTLWMYPIIDDEPRSKAFWHEVETGFEAAHDIDLRIQLQPWAARQEKIGTALLSGSGPDIVLLQPDMIPQYVGQRALQPVGDVVAASGRAFRPAAVTSLTVRGEVYGVPLYQTVTTTVYNRKLFAEAGITALPRTWDEVRAAAPKLAARGVPVLDYPGSAEETLNITFYPLLWQAGGSVFSADGRRSAFSSPEGVAALRFLVDLKAAGGLPADVTTRKSSVKDDPVAQGRAAMSHVTTAAEARGIMAGIGQENTVIGLPLQGKVRASFGQPGALSLVRNAKNTAAAKKVLAHLSSPEVVDELCARSDFFAPWTDVPAPADEVARGFLDALPDASAGDPHPQARKVMSLLAPHLQAALLGRSSPEQALADAATEVDGMLGG</sequence>
<dbReference type="Proteomes" id="UP000093053">
    <property type="component" value="Chromosome"/>
</dbReference>
<gene>
    <name evidence="2" type="ORF">BBK82_46260</name>
</gene>
<dbReference type="KEGG" id="led:BBK82_46260"/>
<dbReference type="InterPro" id="IPR050490">
    <property type="entry name" value="Bact_solute-bd_prot1"/>
</dbReference>
<evidence type="ECO:0000313" key="2">
    <source>
        <dbReference type="EMBL" id="ANZ42247.1"/>
    </source>
</evidence>
<dbReference type="Gene3D" id="3.40.190.10">
    <property type="entry name" value="Periplasmic binding protein-like II"/>
    <property type="match status" value="1"/>
</dbReference>
<dbReference type="PANTHER" id="PTHR43649">
    <property type="entry name" value="ARABINOSE-BINDING PROTEIN-RELATED"/>
    <property type="match status" value="1"/>
</dbReference>
<dbReference type="CDD" id="cd13585">
    <property type="entry name" value="PBP2_TMBP_like"/>
    <property type="match status" value="1"/>
</dbReference>
<evidence type="ECO:0008006" key="4">
    <source>
        <dbReference type="Google" id="ProtNLM"/>
    </source>
</evidence>
<dbReference type="AlphaFoldDB" id="A0A1B2HX08"/>
<organism evidence="2 3">
    <name type="scientific">Lentzea guizhouensis</name>
    <dbReference type="NCBI Taxonomy" id="1586287"/>
    <lineage>
        <taxon>Bacteria</taxon>
        <taxon>Bacillati</taxon>
        <taxon>Actinomycetota</taxon>
        <taxon>Actinomycetes</taxon>
        <taxon>Pseudonocardiales</taxon>
        <taxon>Pseudonocardiaceae</taxon>
        <taxon>Lentzea</taxon>
    </lineage>
</organism>
<name>A0A1B2HX08_9PSEU</name>
<evidence type="ECO:0000256" key="1">
    <source>
        <dbReference type="SAM" id="SignalP"/>
    </source>
</evidence>
<keyword evidence="1" id="KW-0732">Signal</keyword>
<feature type="signal peptide" evidence="1">
    <location>
        <begin position="1"/>
        <end position="20"/>
    </location>
</feature>